<protein>
    <submittedName>
        <fullName evidence="1">Uncharacterized protein</fullName>
    </submittedName>
</protein>
<evidence type="ECO:0000313" key="1">
    <source>
        <dbReference type="EMBL" id="MCI30215.1"/>
    </source>
</evidence>
<keyword evidence="2" id="KW-1185">Reference proteome</keyword>
<name>A0A392R3T8_9FABA</name>
<accession>A0A392R3T8</accession>
<reference evidence="1 2" key="1">
    <citation type="journal article" date="2018" name="Front. Plant Sci.">
        <title>Red Clover (Trifolium pratense) and Zigzag Clover (T. medium) - A Picture of Genomic Similarities and Differences.</title>
        <authorList>
            <person name="Dluhosova J."/>
            <person name="Istvanek J."/>
            <person name="Nedelnik J."/>
            <person name="Repkova J."/>
        </authorList>
    </citation>
    <scope>NUCLEOTIDE SEQUENCE [LARGE SCALE GENOMIC DNA]</scope>
    <source>
        <strain evidence="2">cv. 10/8</strain>
        <tissue evidence="1">Leaf</tissue>
    </source>
</reference>
<dbReference type="EMBL" id="LXQA010177942">
    <property type="protein sequence ID" value="MCI30215.1"/>
    <property type="molecule type" value="Genomic_DNA"/>
</dbReference>
<comment type="caution">
    <text evidence="1">The sequence shown here is derived from an EMBL/GenBank/DDBJ whole genome shotgun (WGS) entry which is preliminary data.</text>
</comment>
<evidence type="ECO:0000313" key="2">
    <source>
        <dbReference type="Proteomes" id="UP000265520"/>
    </source>
</evidence>
<organism evidence="1 2">
    <name type="scientific">Trifolium medium</name>
    <dbReference type="NCBI Taxonomy" id="97028"/>
    <lineage>
        <taxon>Eukaryota</taxon>
        <taxon>Viridiplantae</taxon>
        <taxon>Streptophyta</taxon>
        <taxon>Embryophyta</taxon>
        <taxon>Tracheophyta</taxon>
        <taxon>Spermatophyta</taxon>
        <taxon>Magnoliopsida</taxon>
        <taxon>eudicotyledons</taxon>
        <taxon>Gunneridae</taxon>
        <taxon>Pentapetalae</taxon>
        <taxon>rosids</taxon>
        <taxon>fabids</taxon>
        <taxon>Fabales</taxon>
        <taxon>Fabaceae</taxon>
        <taxon>Papilionoideae</taxon>
        <taxon>50 kb inversion clade</taxon>
        <taxon>NPAAA clade</taxon>
        <taxon>Hologalegina</taxon>
        <taxon>IRL clade</taxon>
        <taxon>Trifolieae</taxon>
        <taxon>Trifolium</taxon>
    </lineage>
</organism>
<sequence length="77" mass="9009">MRDEYEISYQEIYCITCVALLGRKYESISAERLKFKEGRFELTANISEVDGEKTYGEEVDGEEDDDKILMKMIKIKT</sequence>
<dbReference type="Proteomes" id="UP000265520">
    <property type="component" value="Unassembled WGS sequence"/>
</dbReference>
<dbReference type="AlphaFoldDB" id="A0A392R3T8"/>
<proteinExistence type="predicted"/>